<dbReference type="InterPro" id="IPR051817">
    <property type="entry name" value="FDH_cytochrome_b556_subunit"/>
</dbReference>
<dbReference type="InterPro" id="IPR005614">
    <property type="entry name" value="NrfD-like"/>
</dbReference>
<dbReference type="Pfam" id="PF03916">
    <property type="entry name" value="NrfD"/>
    <property type="match status" value="1"/>
</dbReference>
<feature type="transmembrane region" description="Helical" evidence="7">
    <location>
        <begin position="259"/>
        <end position="278"/>
    </location>
</feature>
<evidence type="ECO:0000256" key="1">
    <source>
        <dbReference type="ARBA" id="ARBA00004651"/>
    </source>
</evidence>
<evidence type="ECO:0000313" key="8">
    <source>
        <dbReference type="EMBL" id="PIQ86630.1"/>
    </source>
</evidence>
<dbReference type="GO" id="GO:0009061">
    <property type="term" value="P:anaerobic respiration"/>
    <property type="evidence" value="ECO:0007669"/>
    <property type="project" value="TreeGrafter"/>
</dbReference>
<organism evidence="8 9">
    <name type="scientific">Candidatus Abzuiibacterium crystallinum</name>
    <dbReference type="NCBI Taxonomy" id="1974748"/>
    <lineage>
        <taxon>Bacteria</taxon>
        <taxon>Pseudomonadati</taxon>
        <taxon>Candidatus Omnitrophota</taxon>
        <taxon>Candidatus Abzuiibacterium</taxon>
    </lineage>
</organism>
<comment type="caution">
    <text evidence="8">The sequence shown here is derived from an EMBL/GenBank/DDBJ whole genome shotgun (WGS) entry which is preliminary data.</text>
</comment>
<feature type="transmembrane region" description="Helical" evidence="7">
    <location>
        <begin position="71"/>
        <end position="98"/>
    </location>
</feature>
<sequence length="409" mass="45834">MKLLGWIFLIGVVTIFFWAACAVAFGRYTQTVKRLCRYTLRIFWLVSLGVLILRFGKGLGAISAMSDKFPWGVWIGLLQSGVALAAGGFVTAATVHIFHIRRFEVILRPMVLTAFLGYLFVAMTLFVEVGRPQRLWHPLVMWQHTSIMFEVAWCVTLYITVLMIEFSPVIFEHLDMPKVVKAIHYGAIPIVIVGVILSTLHQSSMGSMFLVMPEKIYPLWFSPLLPVFFLISAVAVGLCTAIIESFFSHKLFGRSLEIPLLQSLAAAAQIVLLVYFGLKMVDISMRKEWQSMWTVPWLGVSFGIELFGCVLLPIILFSIPAVRLHVRGLVFTSFLVGGGIILNRINVSWFSLIPYTHTTYFPTWMELCVSLFFVTLTVVAFGLAAHHLPVFPKAGGKIPPQTSSEPNLN</sequence>
<evidence type="ECO:0000256" key="2">
    <source>
        <dbReference type="ARBA" id="ARBA00008929"/>
    </source>
</evidence>
<evidence type="ECO:0000313" key="9">
    <source>
        <dbReference type="Proteomes" id="UP000230859"/>
    </source>
</evidence>
<reference evidence="8 9" key="1">
    <citation type="submission" date="2017-09" db="EMBL/GenBank/DDBJ databases">
        <title>Depth-based differentiation of microbial function through sediment-hosted aquifers and enrichment of novel symbionts in the deep terrestrial subsurface.</title>
        <authorList>
            <person name="Probst A.J."/>
            <person name="Ladd B."/>
            <person name="Jarett J.K."/>
            <person name="Geller-Mcgrath D.E."/>
            <person name="Sieber C.M."/>
            <person name="Emerson J.B."/>
            <person name="Anantharaman K."/>
            <person name="Thomas B.C."/>
            <person name="Malmstrom R."/>
            <person name="Stieglmeier M."/>
            <person name="Klingl A."/>
            <person name="Woyke T."/>
            <person name="Ryan C.M."/>
            <person name="Banfield J.F."/>
        </authorList>
    </citation>
    <scope>NUCLEOTIDE SEQUENCE [LARGE SCALE GENOMIC DNA]</scope>
    <source>
        <strain evidence="8">CG11_big_fil_rev_8_21_14_0_20_45_26</strain>
    </source>
</reference>
<dbReference type="PROSITE" id="PS51257">
    <property type="entry name" value="PROKAR_LIPOPROTEIN"/>
    <property type="match status" value="1"/>
</dbReference>
<gene>
    <name evidence="8" type="ORF">COV74_03970</name>
</gene>
<feature type="transmembrane region" description="Helical" evidence="7">
    <location>
        <begin position="298"/>
        <end position="317"/>
    </location>
</feature>
<dbReference type="Proteomes" id="UP000230859">
    <property type="component" value="Unassembled WGS sequence"/>
</dbReference>
<comment type="similarity">
    <text evidence="2">Belongs to the NrfD family.</text>
</comment>
<comment type="subcellular location">
    <subcellularLocation>
        <location evidence="1">Cell membrane</location>
        <topology evidence="1">Multi-pass membrane protein</topology>
    </subcellularLocation>
</comment>
<protein>
    <submittedName>
        <fullName evidence="8">Polysulfide reductase</fullName>
    </submittedName>
</protein>
<keyword evidence="3" id="KW-1003">Cell membrane</keyword>
<dbReference type="PANTHER" id="PTHR30074">
    <property type="entry name" value="FORMATE DEHYDROGENASE, NITRATE-INDUCIBLE, CYTOCHROME B556 FDN SUBUNIT"/>
    <property type="match status" value="1"/>
</dbReference>
<feature type="transmembrane region" description="Helical" evidence="7">
    <location>
        <begin position="6"/>
        <end position="26"/>
    </location>
</feature>
<dbReference type="AlphaFoldDB" id="A0A2H0LQC3"/>
<feature type="transmembrane region" description="Helical" evidence="7">
    <location>
        <begin position="182"/>
        <end position="200"/>
    </location>
</feature>
<evidence type="ECO:0000256" key="5">
    <source>
        <dbReference type="ARBA" id="ARBA00022989"/>
    </source>
</evidence>
<keyword evidence="6 7" id="KW-0472">Membrane</keyword>
<dbReference type="PANTHER" id="PTHR30074:SF4">
    <property type="entry name" value="NI_FE-HYDROGENASE 2 B-TYPE CYTOCHROME SUBUNIT-RELATED"/>
    <property type="match status" value="1"/>
</dbReference>
<dbReference type="GO" id="GO:0005886">
    <property type="term" value="C:plasma membrane"/>
    <property type="evidence" value="ECO:0007669"/>
    <property type="project" value="UniProtKB-SubCell"/>
</dbReference>
<feature type="transmembrane region" description="Helical" evidence="7">
    <location>
        <begin position="329"/>
        <end position="352"/>
    </location>
</feature>
<feature type="transmembrane region" description="Helical" evidence="7">
    <location>
        <begin position="220"/>
        <end position="247"/>
    </location>
</feature>
<feature type="transmembrane region" description="Helical" evidence="7">
    <location>
        <begin position="147"/>
        <end position="170"/>
    </location>
</feature>
<keyword evidence="5 7" id="KW-1133">Transmembrane helix</keyword>
<evidence type="ECO:0000256" key="7">
    <source>
        <dbReference type="SAM" id="Phobius"/>
    </source>
</evidence>
<evidence type="ECO:0000256" key="4">
    <source>
        <dbReference type="ARBA" id="ARBA00022692"/>
    </source>
</evidence>
<proteinExistence type="inferred from homology"/>
<evidence type="ECO:0000256" key="6">
    <source>
        <dbReference type="ARBA" id="ARBA00023136"/>
    </source>
</evidence>
<feature type="transmembrane region" description="Helical" evidence="7">
    <location>
        <begin position="38"/>
        <end position="56"/>
    </location>
</feature>
<accession>A0A2H0LQC3</accession>
<dbReference type="EMBL" id="PCVY01000039">
    <property type="protein sequence ID" value="PIQ86630.1"/>
    <property type="molecule type" value="Genomic_DNA"/>
</dbReference>
<keyword evidence="4 7" id="KW-0812">Transmembrane</keyword>
<name>A0A2H0LQC3_9BACT</name>
<feature type="transmembrane region" description="Helical" evidence="7">
    <location>
        <begin position="105"/>
        <end position="127"/>
    </location>
</feature>
<evidence type="ECO:0000256" key="3">
    <source>
        <dbReference type="ARBA" id="ARBA00022475"/>
    </source>
</evidence>
<feature type="transmembrane region" description="Helical" evidence="7">
    <location>
        <begin position="364"/>
        <end position="385"/>
    </location>
</feature>